<comment type="similarity">
    <text evidence="2 7">Belongs to the metallo-dependent hydrolases superfamily. ATZ/TRZ family.</text>
</comment>
<evidence type="ECO:0000259" key="8">
    <source>
        <dbReference type="Pfam" id="PF01979"/>
    </source>
</evidence>
<organism evidence="9 10">
    <name type="scientific">Botryobasidium botryosum (strain FD-172 SS1)</name>
    <dbReference type="NCBI Taxonomy" id="930990"/>
    <lineage>
        <taxon>Eukaryota</taxon>
        <taxon>Fungi</taxon>
        <taxon>Dikarya</taxon>
        <taxon>Basidiomycota</taxon>
        <taxon>Agaricomycotina</taxon>
        <taxon>Agaricomycetes</taxon>
        <taxon>Cantharellales</taxon>
        <taxon>Botryobasidiaceae</taxon>
        <taxon>Botryobasidium</taxon>
    </lineage>
</organism>
<protein>
    <recommendedName>
        <fullName evidence="3 7">Guanine deaminase</fullName>
        <shortName evidence="7">Guanase</shortName>
        <ecNumber evidence="3 7">3.5.4.3</ecNumber>
    </recommendedName>
    <alternativeName>
        <fullName evidence="7">Guanine aminohydrolase</fullName>
    </alternativeName>
</protein>
<sequence length="501" mass="53465">MARTLYHGPLAHALAPAALDALPAALLAVDDTGRIAWLDTHVAPSPDARRAAAAHHGWDVDDPLLRLVLPRPGQFLVPGLVDTHTHAPQFPNIASGGQYELLDWLSNVTFPREARFAHPAYARKTYAAVVDRIISLGTTTCCYYGTLHLEATKILADIVHHRGQRAFVGKCNMDRNCAPTYQEASAEESLAQTADLVDYIHSLPHPGPPASPRLVHPIITPRFALACTNTLLASLGHLAASHVSPLAIQTHVAENSAEVEFTKQLFPECLSYTHVYDAYGLLGPRTILAHGCLLGNHELELIKERGAGISHCPTSNFNLRSGIANVGKMLDMGIKVGLGTDVSGGFAPSILVAVRDASTASKIISFQKNTAAIARDASAPLPEELIPPPSIAPLPAAEFSEAHLSLATLLYLATLGGASLCSLEDTIGNFLPGKAFDALLVSVRPETGNPCVWWEDEDESKAVTADGLQSMLETFLFAGDDRNIDSVWVQGRLIGGTGQGN</sequence>
<keyword evidence="5 7" id="KW-0378">Hydrolase</keyword>
<gene>
    <name evidence="9" type="ORF">BOTBODRAFT_189939</name>
</gene>
<feature type="domain" description="Amidohydrolase-related" evidence="8">
    <location>
        <begin position="75"/>
        <end position="358"/>
    </location>
</feature>
<dbReference type="Gene3D" id="3.20.20.140">
    <property type="entry name" value="Metal-dependent hydrolases"/>
    <property type="match status" value="1"/>
</dbReference>
<comment type="pathway">
    <text evidence="1 7">Purine metabolism; guanine degradation; xanthine from guanine: step 1/1.</text>
</comment>
<dbReference type="FunCoup" id="A0A067MH13">
    <property type="interactions" value="285"/>
</dbReference>
<evidence type="ECO:0000313" key="9">
    <source>
        <dbReference type="EMBL" id="KDQ11197.1"/>
    </source>
</evidence>
<dbReference type="AlphaFoldDB" id="A0A067MH13"/>
<dbReference type="STRING" id="930990.A0A067MH13"/>
<dbReference type="InterPro" id="IPR006680">
    <property type="entry name" value="Amidohydro-rel"/>
</dbReference>
<evidence type="ECO:0000256" key="5">
    <source>
        <dbReference type="ARBA" id="ARBA00022801"/>
    </source>
</evidence>
<feature type="domain" description="Amidohydrolase-related" evidence="8">
    <location>
        <begin position="401"/>
        <end position="493"/>
    </location>
</feature>
<dbReference type="SUPFAM" id="SSF51338">
    <property type="entry name" value="Composite domain of metallo-dependent hydrolases"/>
    <property type="match status" value="1"/>
</dbReference>
<dbReference type="EMBL" id="KL198060">
    <property type="protein sequence ID" value="KDQ11197.1"/>
    <property type="molecule type" value="Genomic_DNA"/>
</dbReference>
<dbReference type="EC" id="3.5.4.3" evidence="3 7"/>
<comment type="function">
    <text evidence="7">Catalyzes the hydrolytic deamination of guanine, producing xanthine and ammonia.</text>
</comment>
<evidence type="ECO:0000256" key="7">
    <source>
        <dbReference type="RuleBase" id="RU366009"/>
    </source>
</evidence>
<dbReference type="GO" id="GO:0008892">
    <property type="term" value="F:guanine deaminase activity"/>
    <property type="evidence" value="ECO:0007669"/>
    <property type="project" value="UniProtKB-UniRule"/>
</dbReference>
<evidence type="ECO:0000256" key="3">
    <source>
        <dbReference type="ARBA" id="ARBA00012781"/>
    </source>
</evidence>
<dbReference type="GO" id="GO:0008270">
    <property type="term" value="F:zinc ion binding"/>
    <property type="evidence" value="ECO:0007669"/>
    <property type="project" value="UniProtKB-UniRule"/>
</dbReference>
<dbReference type="InParanoid" id="A0A067MH13"/>
<dbReference type="SUPFAM" id="SSF51556">
    <property type="entry name" value="Metallo-dependent hydrolases"/>
    <property type="match status" value="1"/>
</dbReference>
<evidence type="ECO:0000313" key="10">
    <source>
        <dbReference type="Proteomes" id="UP000027195"/>
    </source>
</evidence>
<comment type="cofactor">
    <cofactor evidence="7">
        <name>Zn(2+)</name>
        <dbReference type="ChEBI" id="CHEBI:29105"/>
    </cofactor>
    <text evidence="7">Binds 1 zinc ion per subunit.</text>
</comment>
<evidence type="ECO:0000256" key="6">
    <source>
        <dbReference type="ARBA" id="ARBA00022833"/>
    </source>
</evidence>
<dbReference type="OrthoDB" id="194468at2759"/>
<name>A0A067MH13_BOTB1</name>
<evidence type="ECO:0000256" key="4">
    <source>
        <dbReference type="ARBA" id="ARBA00022723"/>
    </source>
</evidence>
<dbReference type="UniPathway" id="UPA00603">
    <property type="reaction ID" value="UER00660"/>
</dbReference>
<dbReference type="PANTHER" id="PTHR11271:SF6">
    <property type="entry name" value="GUANINE DEAMINASE"/>
    <property type="match status" value="1"/>
</dbReference>
<dbReference type="InterPro" id="IPR051607">
    <property type="entry name" value="Metallo-dep_hydrolases"/>
</dbReference>
<dbReference type="Pfam" id="PF01979">
    <property type="entry name" value="Amidohydro_1"/>
    <property type="match status" value="2"/>
</dbReference>
<dbReference type="PANTHER" id="PTHR11271">
    <property type="entry name" value="GUANINE DEAMINASE"/>
    <property type="match status" value="1"/>
</dbReference>
<comment type="catalytic activity">
    <reaction evidence="7">
        <text>guanine + H2O + H(+) = xanthine + NH4(+)</text>
        <dbReference type="Rhea" id="RHEA:14665"/>
        <dbReference type="ChEBI" id="CHEBI:15377"/>
        <dbReference type="ChEBI" id="CHEBI:15378"/>
        <dbReference type="ChEBI" id="CHEBI:16235"/>
        <dbReference type="ChEBI" id="CHEBI:17712"/>
        <dbReference type="ChEBI" id="CHEBI:28938"/>
        <dbReference type="EC" id="3.5.4.3"/>
    </reaction>
</comment>
<proteinExistence type="inferred from homology"/>
<dbReference type="HOGENOM" id="CLU_012358_0_1_1"/>
<keyword evidence="6 7" id="KW-0862">Zinc</keyword>
<dbReference type="Proteomes" id="UP000027195">
    <property type="component" value="Unassembled WGS sequence"/>
</dbReference>
<dbReference type="GO" id="GO:0005829">
    <property type="term" value="C:cytosol"/>
    <property type="evidence" value="ECO:0007669"/>
    <property type="project" value="TreeGrafter"/>
</dbReference>
<evidence type="ECO:0000256" key="1">
    <source>
        <dbReference type="ARBA" id="ARBA00004984"/>
    </source>
</evidence>
<dbReference type="NCBIfam" id="TIGR02967">
    <property type="entry name" value="guan_deamin"/>
    <property type="match status" value="1"/>
</dbReference>
<keyword evidence="10" id="KW-1185">Reference proteome</keyword>
<reference evidence="10" key="1">
    <citation type="journal article" date="2014" name="Proc. Natl. Acad. Sci. U.S.A.">
        <title>Extensive sampling of basidiomycete genomes demonstrates inadequacy of the white-rot/brown-rot paradigm for wood decay fungi.</title>
        <authorList>
            <person name="Riley R."/>
            <person name="Salamov A.A."/>
            <person name="Brown D.W."/>
            <person name="Nagy L.G."/>
            <person name="Floudas D."/>
            <person name="Held B.W."/>
            <person name="Levasseur A."/>
            <person name="Lombard V."/>
            <person name="Morin E."/>
            <person name="Otillar R."/>
            <person name="Lindquist E.A."/>
            <person name="Sun H."/>
            <person name="LaButti K.M."/>
            <person name="Schmutz J."/>
            <person name="Jabbour D."/>
            <person name="Luo H."/>
            <person name="Baker S.E."/>
            <person name="Pisabarro A.G."/>
            <person name="Walton J.D."/>
            <person name="Blanchette R.A."/>
            <person name="Henrissat B."/>
            <person name="Martin F."/>
            <person name="Cullen D."/>
            <person name="Hibbett D.S."/>
            <person name="Grigoriev I.V."/>
        </authorList>
    </citation>
    <scope>NUCLEOTIDE SEQUENCE [LARGE SCALE GENOMIC DNA]</scope>
    <source>
        <strain evidence="10">FD-172 SS1</strain>
    </source>
</reference>
<dbReference type="GO" id="GO:0006147">
    <property type="term" value="P:guanine catabolic process"/>
    <property type="evidence" value="ECO:0007669"/>
    <property type="project" value="UniProtKB-UniRule"/>
</dbReference>
<accession>A0A067MH13</accession>
<dbReference type="InterPro" id="IPR032466">
    <property type="entry name" value="Metal_Hydrolase"/>
</dbReference>
<dbReference type="Gene3D" id="2.30.40.10">
    <property type="entry name" value="Urease, subunit C, domain 1"/>
    <property type="match status" value="1"/>
</dbReference>
<dbReference type="InterPro" id="IPR014311">
    <property type="entry name" value="Guanine_deaminase"/>
</dbReference>
<keyword evidence="4 7" id="KW-0479">Metal-binding</keyword>
<dbReference type="InterPro" id="IPR011059">
    <property type="entry name" value="Metal-dep_hydrolase_composite"/>
</dbReference>
<evidence type="ECO:0000256" key="2">
    <source>
        <dbReference type="ARBA" id="ARBA00006745"/>
    </source>
</evidence>